<reference evidence="2 3" key="6">
    <citation type="journal article" date="2011" name="Appl. Environ. Microbiol.">
        <title>Involvement of the azorhizobial chromosome partition gene (parA) in the onset of bacteroid differentiation during Sesbania rostrata stem nodule development.</title>
        <authorList>
            <person name="Liu CT."/>
            <person name="Lee KB."/>
            <person name="Wang YS."/>
            <person name="Peng MH."/>
            <person name="Lee KT."/>
            <person name="Suzuki S."/>
            <person name="Suzuki T."/>
            <person name="Oyaizu H."/>
        </authorList>
    </citation>
    <scope>NUCLEOTIDE SEQUENCE [LARGE SCALE GENOMIC DNA]</scope>
    <source>
        <strain evidence="3">ATCC 43989 / DSM 5975 / JCM 20966 / LMG 6465 / NBRC 14845 / NCIMB 13405 / ORS 571</strain>
    </source>
</reference>
<dbReference type="InterPro" id="IPR026634">
    <property type="entry name" value="TPST-like"/>
</dbReference>
<accession>A8ICN4</accession>
<reference evidence="2 3" key="5">
    <citation type="journal article" date="2010" name="Appl. Environ. Microbiol.">
        <title>phrR-like gene praR of Azorhizobium caulinodans ORS571 is essential for symbiosis with Sesbania rostrata and is involved in expression of reb genes.</title>
        <authorList>
            <person name="Akiba N."/>
            <person name="Aono T."/>
            <person name="Toyazaki H."/>
            <person name="Sato S."/>
            <person name="Oyaizu H."/>
        </authorList>
    </citation>
    <scope>NUCLEOTIDE SEQUENCE [LARGE SCALE GENOMIC DNA]</scope>
    <source>
        <strain evidence="3">ATCC 43989 / DSM 5975 / JCM 20966 / LMG 6465 / NBRC 14845 / NCIMB 13405 / ORS 571</strain>
    </source>
</reference>
<dbReference type="Pfam" id="PF13469">
    <property type="entry name" value="Sulfotransfer_3"/>
    <property type="match status" value="1"/>
</dbReference>
<sequence length="608" mass="67757">MNALHPSLCACGSGLRALRCCQLEASALGPAAASRHLLPLVDEAIACHAKGAYGEAERLCLEVLELAPGQGGALAVLYQIRKMQGAGAAAEALVRRLVMLDPNNVWATQELALLLFGKGDLAEGEIHARNAVRIAPTDPQSHNLMGMIMTEMNRPQVGEFHYRRALDLLGQRQPILLANLAWNLKNQGKMAESRALYEESFALAPTILQTVLGWARMEETDRNFARADELLDQAQALAPGHPSILLHRAVVRGRTKQYDAALAILDRMAQQNPGGGLGTNDLLEKGRLLDKMGRYDEAFAAFAAGKRLNVEQSGVTYMAEHAANLAARLKAYFTSNRLRIVPRAKPVESGPRPLFILGFPRSGTTMVEQTLSAHPKVSAGDELSFVHDIANLMPRMLNSPLAYPEALADLWMGDQCEGLDNLRDYYLQRVKQLGVMEPGATRFTDKMPLNETHMGLIALMFPDAPLIHVLRHPLDIVLSVYSNHLTHGFYCANALETIAQHYVLVMDLVEHYRREMALKYLAVRYEDIVDDQETHVRRMLAFADLPFDKRCLKFHENKRYARTASYAQVTEKLYDDSRFRYRHYLKHLAPVIPVLEPVIARLGYSIDG</sequence>
<reference evidence="2 3" key="1">
    <citation type="journal article" date="2007" name="Appl. Environ. Microbiol.">
        <title>Rhizobial factors required for stem nodule maturation and maintenance in Sesbania rostrata-Azorhizobium caulinodans ORS571 symbiosis.</title>
        <authorList>
            <person name="Suzuki S."/>
            <person name="Aono T."/>
            <person name="Lee KB."/>
            <person name="Suzuki T."/>
            <person name="Liu CT."/>
            <person name="Miwa H."/>
            <person name="Wakao S."/>
            <person name="Iki T."/>
            <person name="Oyaizu H."/>
        </authorList>
    </citation>
    <scope>NUCLEOTIDE SEQUENCE [LARGE SCALE GENOMIC DNA]</scope>
    <source>
        <strain evidence="3">ATCC 43989 / DSM 5975 / JCM 20966 / LMG 6465 / NBRC 14845 / NCIMB 13405 / ORS 571</strain>
    </source>
</reference>
<organism evidence="2 3">
    <name type="scientific">Azorhizobium caulinodans (strain ATCC 43989 / DSM 5975 / JCM 20966 / LMG 6465 / NBRC 14845 / NCIMB 13405 / ORS 571)</name>
    <dbReference type="NCBI Taxonomy" id="438753"/>
    <lineage>
        <taxon>Bacteria</taxon>
        <taxon>Pseudomonadati</taxon>
        <taxon>Pseudomonadota</taxon>
        <taxon>Alphaproteobacteria</taxon>
        <taxon>Hyphomicrobiales</taxon>
        <taxon>Xanthobacteraceae</taxon>
        <taxon>Azorhizobium</taxon>
    </lineage>
</organism>
<protein>
    <submittedName>
        <fullName evidence="2">Putative Flp pilus assembly protein</fullName>
    </submittedName>
</protein>
<dbReference type="Gene3D" id="1.25.40.10">
    <property type="entry name" value="Tetratricopeptide repeat domain"/>
    <property type="match status" value="1"/>
</dbReference>
<evidence type="ECO:0000313" key="3">
    <source>
        <dbReference type="Proteomes" id="UP000000270"/>
    </source>
</evidence>
<dbReference type="AlphaFoldDB" id="A8ICN4"/>
<dbReference type="SMART" id="SM00028">
    <property type="entry name" value="TPR"/>
    <property type="match status" value="5"/>
</dbReference>
<gene>
    <name evidence="2" type="primary">tadD</name>
    <name evidence="2" type="ordered locus">AZC_3232</name>
</gene>
<dbReference type="Proteomes" id="UP000000270">
    <property type="component" value="Chromosome"/>
</dbReference>
<dbReference type="HOGENOM" id="CLU_017034_2_0_5"/>
<dbReference type="STRING" id="438753.AZC_3232"/>
<dbReference type="KEGG" id="azc:AZC_3232"/>
<dbReference type="EMBL" id="AP009384">
    <property type="protein sequence ID" value="BAF89230.1"/>
    <property type="molecule type" value="Genomic_DNA"/>
</dbReference>
<dbReference type="SUPFAM" id="SSF48452">
    <property type="entry name" value="TPR-like"/>
    <property type="match status" value="1"/>
</dbReference>
<name>A8ICN4_AZOC5</name>
<reference evidence="2 3" key="3">
    <citation type="journal article" date="2008" name="BMC Genomics">
        <title>The genome of the versatile nitrogen fixer Azorhizobium caulinodans ORS571.</title>
        <authorList>
            <person name="Lee KB."/>
            <person name="Backer P.D."/>
            <person name="Aono T."/>
            <person name="Liu CT."/>
            <person name="Suzuki S."/>
            <person name="Suzuki T."/>
            <person name="Kaneko T."/>
            <person name="Yamada M."/>
            <person name="Tabata S."/>
            <person name="Kupfer D.M."/>
            <person name="Najar F.Z."/>
            <person name="Wiley G.B."/>
            <person name="Roe B."/>
            <person name="Binnewies T.T."/>
            <person name="Ussery D.W."/>
            <person name="D'Haeze W."/>
            <person name="Herder J.D."/>
            <person name="Gevers D."/>
            <person name="Vereecke D."/>
            <person name="Holsters M."/>
            <person name="Oyaizu H."/>
        </authorList>
    </citation>
    <scope>NUCLEOTIDE SEQUENCE [LARGE SCALE GENOMIC DNA]</scope>
    <source>
        <strain evidence="3">ATCC 43989 / DSM 5975 / JCM 20966 / LMG 6465 / NBRC 14845 / NCIMB 13405 / ORS 571</strain>
    </source>
</reference>
<dbReference type="SUPFAM" id="SSF52540">
    <property type="entry name" value="P-loop containing nucleoside triphosphate hydrolases"/>
    <property type="match status" value="1"/>
</dbReference>
<dbReference type="InterPro" id="IPR027417">
    <property type="entry name" value="P-loop_NTPase"/>
</dbReference>
<proteinExistence type="predicted"/>
<keyword evidence="3" id="KW-1185">Reference proteome</keyword>
<keyword evidence="1" id="KW-0808">Transferase</keyword>
<reference evidence="2 3" key="4">
    <citation type="journal article" date="2009" name="Appl. Environ. Microbiol.">
        <title>Comparative genome-wide transcriptional profiling of Azorhizobium caulinodans ORS571 grown under free-living and symbiotic conditions.</title>
        <authorList>
            <person name="Tsukada S."/>
            <person name="Aono T."/>
            <person name="Akiba N."/>
            <person name="Lee KB."/>
            <person name="Liu CT."/>
            <person name="Toyazaki H."/>
            <person name="Oyaizu H."/>
        </authorList>
    </citation>
    <scope>NUCLEOTIDE SEQUENCE [LARGE SCALE GENOMIC DNA]</scope>
    <source>
        <strain evidence="3">ATCC 43989 / DSM 5975 / JCM 20966 / LMG 6465 / NBRC 14845 / NCIMB 13405 / ORS 571</strain>
    </source>
</reference>
<dbReference type="Gene3D" id="3.40.50.300">
    <property type="entry name" value="P-loop containing nucleotide triphosphate hydrolases"/>
    <property type="match status" value="1"/>
</dbReference>
<evidence type="ECO:0000313" key="2">
    <source>
        <dbReference type="EMBL" id="BAF89230.1"/>
    </source>
</evidence>
<reference evidence="3" key="2">
    <citation type="submission" date="2007-04" db="EMBL/GenBank/DDBJ databases">
        <title>Complete genome sequence of the nitrogen-fixing bacterium Azorhizobium caulinodans ORS571.</title>
        <authorList>
            <person name="Lee K.B."/>
            <person name="Backer P.D."/>
            <person name="Aono T."/>
            <person name="Liu C.T."/>
            <person name="Suzuki S."/>
            <person name="Suzuki T."/>
            <person name="Kaneko T."/>
            <person name="Yamada M."/>
            <person name="Tabata S."/>
            <person name="Kupfer D.M."/>
            <person name="Najar F.Z."/>
            <person name="Wiley G.B."/>
            <person name="Roe B."/>
            <person name="Binnewies T."/>
            <person name="Ussery D."/>
            <person name="Vereecke D."/>
            <person name="Gevers D."/>
            <person name="Holsters M."/>
            <person name="Oyaizu H."/>
        </authorList>
    </citation>
    <scope>NUCLEOTIDE SEQUENCE [LARGE SCALE GENOMIC DNA]</scope>
    <source>
        <strain evidence="3">ATCC 43989 / DSM 5975 / JCM 20966 / LMG 6465 / NBRC 14845 / NCIMB 13405 / ORS 571</strain>
    </source>
</reference>
<dbReference type="PANTHER" id="PTHR12788:SF10">
    <property type="entry name" value="PROTEIN-TYROSINE SULFOTRANSFERASE"/>
    <property type="match status" value="1"/>
</dbReference>
<dbReference type="GO" id="GO:0008476">
    <property type="term" value="F:protein-tyrosine sulfotransferase activity"/>
    <property type="evidence" value="ECO:0007669"/>
    <property type="project" value="InterPro"/>
</dbReference>
<dbReference type="eggNOG" id="COG0457">
    <property type="taxonomic scope" value="Bacteria"/>
</dbReference>
<dbReference type="InterPro" id="IPR011990">
    <property type="entry name" value="TPR-like_helical_dom_sf"/>
</dbReference>
<evidence type="ECO:0000256" key="1">
    <source>
        <dbReference type="ARBA" id="ARBA00022679"/>
    </source>
</evidence>
<dbReference type="RefSeq" id="WP_012171756.1">
    <property type="nucleotide sequence ID" value="NC_009937.1"/>
</dbReference>
<dbReference type="PANTHER" id="PTHR12788">
    <property type="entry name" value="PROTEIN-TYROSINE SULFOTRANSFERASE 2"/>
    <property type="match status" value="1"/>
</dbReference>
<dbReference type="InterPro" id="IPR019734">
    <property type="entry name" value="TPR_rpt"/>
</dbReference>